<sequence>MNYQLIYADPPWSYGNTVSNGAADNHYGTMSMTDLKRLPVWSLAAPDAVLAMWYTGTHAEEAIALAEAWGFDVRTMKGFTWVKLNQLAEQHINKALAAGEVEDFYDLLALLNTQTRMNGGNYTRANTEDCLIAVRGAGLERQNAAIKQVIYSPLGEHSAKPWEARYRLELLYGDVSRIELFSRGDVPGWHHWGNQNPHNDIELVPGGFEVNDKRPRRIEVTRHMVQLAGVRTRGITDDPLSRRTNNA</sequence>
<accession>A0AAX3J481</accession>
<dbReference type="PANTHER" id="PTHR12829">
    <property type="entry name" value="N6-ADENOSINE-METHYLTRANSFERASE"/>
    <property type="match status" value="1"/>
</dbReference>
<dbReference type="GO" id="GO:0008168">
    <property type="term" value="F:methyltransferase activity"/>
    <property type="evidence" value="ECO:0007669"/>
    <property type="project" value="UniProtKB-KW"/>
</dbReference>
<evidence type="ECO:0000256" key="1">
    <source>
        <dbReference type="ARBA" id="ARBA00022603"/>
    </source>
</evidence>
<keyword evidence="3" id="KW-0949">S-adenosyl-L-methionine</keyword>
<dbReference type="InterPro" id="IPR002052">
    <property type="entry name" value="DNA_methylase_N6_adenine_CS"/>
</dbReference>
<protein>
    <submittedName>
        <fullName evidence="5">DNA methyltransferase</fullName>
    </submittedName>
</protein>
<gene>
    <name evidence="5" type="ORF">PANT111_150110</name>
</gene>
<dbReference type="PROSITE" id="PS51143">
    <property type="entry name" value="MT_A70"/>
    <property type="match status" value="1"/>
</dbReference>
<dbReference type="InterPro" id="IPR029063">
    <property type="entry name" value="SAM-dependent_MTases_sf"/>
</dbReference>
<keyword evidence="1 5" id="KW-0489">Methyltransferase</keyword>
<dbReference type="SUPFAM" id="SSF53335">
    <property type="entry name" value="S-adenosyl-L-methionine-dependent methyltransferases"/>
    <property type="match status" value="1"/>
</dbReference>
<dbReference type="EMBL" id="CABWMH010000007">
    <property type="protein sequence ID" value="VXB50920.1"/>
    <property type="molecule type" value="Genomic_DNA"/>
</dbReference>
<organism evidence="5 6">
    <name type="scientific">Pantoea brenneri</name>
    <dbReference type="NCBI Taxonomy" id="472694"/>
    <lineage>
        <taxon>Bacteria</taxon>
        <taxon>Pseudomonadati</taxon>
        <taxon>Pseudomonadota</taxon>
        <taxon>Gammaproteobacteria</taxon>
        <taxon>Enterobacterales</taxon>
        <taxon>Erwiniaceae</taxon>
        <taxon>Pantoea</taxon>
    </lineage>
</organism>
<dbReference type="PANTHER" id="PTHR12829:SF7">
    <property type="entry name" value="N6-ADENOSINE-METHYLTRANSFERASE CATALYTIC SUBUNIT"/>
    <property type="match status" value="1"/>
</dbReference>
<dbReference type="Proteomes" id="UP000433737">
    <property type="component" value="Unassembled WGS sequence"/>
</dbReference>
<evidence type="ECO:0000256" key="3">
    <source>
        <dbReference type="ARBA" id="ARBA00022691"/>
    </source>
</evidence>
<dbReference type="GO" id="GO:0003676">
    <property type="term" value="F:nucleic acid binding"/>
    <property type="evidence" value="ECO:0007669"/>
    <property type="project" value="InterPro"/>
</dbReference>
<evidence type="ECO:0000256" key="2">
    <source>
        <dbReference type="ARBA" id="ARBA00022679"/>
    </source>
</evidence>
<evidence type="ECO:0000313" key="5">
    <source>
        <dbReference type="EMBL" id="VXB50920.1"/>
    </source>
</evidence>
<comment type="similarity">
    <text evidence="4">Belongs to the MT-A70-like family.</text>
</comment>
<dbReference type="PROSITE" id="PS00092">
    <property type="entry name" value="N6_MTASE"/>
    <property type="match status" value="1"/>
</dbReference>
<evidence type="ECO:0000256" key="4">
    <source>
        <dbReference type="PROSITE-ProRule" id="PRU00489"/>
    </source>
</evidence>
<dbReference type="Pfam" id="PF05063">
    <property type="entry name" value="MT-A70"/>
    <property type="match status" value="2"/>
</dbReference>
<keyword evidence="2" id="KW-0808">Transferase</keyword>
<comment type="caution">
    <text evidence="5">The sequence shown here is derived from an EMBL/GenBank/DDBJ whole genome shotgun (WGS) entry which is preliminary data.</text>
</comment>
<name>A0AAX3J481_9GAMM</name>
<dbReference type="InterPro" id="IPR007757">
    <property type="entry name" value="MT-A70-like"/>
</dbReference>
<proteinExistence type="inferred from homology"/>
<dbReference type="AlphaFoldDB" id="A0AAX3J481"/>
<dbReference type="RefSeq" id="WP_159223322.1">
    <property type="nucleotide sequence ID" value="NZ_LR733469.1"/>
</dbReference>
<reference evidence="5 6" key="1">
    <citation type="submission" date="2019-10" db="EMBL/GenBank/DDBJ databases">
        <authorList>
            <person name="Karimi E."/>
        </authorList>
    </citation>
    <scope>NUCLEOTIDE SEQUENCE [LARGE SCALE GENOMIC DNA]</scope>
    <source>
        <strain evidence="5">Pantoea sp. 111</strain>
    </source>
</reference>
<dbReference type="GO" id="GO:0032259">
    <property type="term" value="P:methylation"/>
    <property type="evidence" value="ECO:0007669"/>
    <property type="project" value="UniProtKB-KW"/>
</dbReference>
<evidence type="ECO:0000313" key="6">
    <source>
        <dbReference type="Proteomes" id="UP000433737"/>
    </source>
</evidence>